<gene>
    <name evidence="1" type="ORF">QAD02_018500</name>
</gene>
<protein>
    <submittedName>
        <fullName evidence="1">Uncharacterized protein</fullName>
    </submittedName>
</protein>
<sequence>MDLETLNSVYDNEYLKINKILQELTGLWPFGSKKQNFIRRVIALSTLSIIIMPCLNALRVWCGKDLGICSENICGSLYVMACFSKYLVTVLNEGSLKILYEHVAAMWLSIKDPNEKELMIKYAKSGHLKTVGYCAYLGLAAVGFSQFTMYPVFLDIIKPLNGSRQKLLFVKAEYGVDPFEHYYKIYAAYCIATIVSALAFMAIDTTYTAIVHQNLGVFGVVRYRLRIATQIPPHDSQDYAYNTIVSAIKLHEKSLEFIKLIDSSYSILFLILILQCVIFMAFGMVTIMENMSEPIDLIRMVLFQIGVAVHLFYMNWPGQLVVNESSKIHLAAYQNQWYAIPERAKRLLKIMMIRTTRPSRLSAAGFYDMNFENYGSIIKSTLSYSAVLASFRE</sequence>
<accession>A0ACC2PI33</accession>
<evidence type="ECO:0000313" key="1">
    <source>
        <dbReference type="EMBL" id="KAJ8682708.1"/>
    </source>
</evidence>
<organism evidence="1 2">
    <name type="scientific">Eretmocerus hayati</name>
    <dbReference type="NCBI Taxonomy" id="131215"/>
    <lineage>
        <taxon>Eukaryota</taxon>
        <taxon>Metazoa</taxon>
        <taxon>Ecdysozoa</taxon>
        <taxon>Arthropoda</taxon>
        <taxon>Hexapoda</taxon>
        <taxon>Insecta</taxon>
        <taxon>Pterygota</taxon>
        <taxon>Neoptera</taxon>
        <taxon>Endopterygota</taxon>
        <taxon>Hymenoptera</taxon>
        <taxon>Apocrita</taxon>
        <taxon>Proctotrupomorpha</taxon>
        <taxon>Chalcidoidea</taxon>
        <taxon>Aphelinidae</taxon>
        <taxon>Aphelininae</taxon>
        <taxon>Eretmocerus</taxon>
    </lineage>
</organism>
<comment type="caution">
    <text evidence="1">The sequence shown here is derived from an EMBL/GenBank/DDBJ whole genome shotgun (WGS) entry which is preliminary data.</text>
</comment>
<evidence type="ECO:0000313" key="2">
    <source>
        <dbReference type="Proteomes" id="UP001239111"/>
    </source>
</evidence>
<name>A0ACC2PI33_9HYME</name>
<dbReference type="EMBL" id="CM056741">
    <property type="protein sequence ID" value="KAJ8682708.1"/>
    <property type="molecule type" value="Genomic_DNA"/>
</dbReference>
<keyword evidence="2" id="KW-1185">Reference proteome</keyword>
<dbReference type="Proteomes" id="UP001239111">
    <property type="component" value="Chromosome 1"/>
</dbReference>
<proteinExistence type="predicted"/>
<reference evidence="1" key="1">
    <citation type="submission" date="2023-04" db="EMBL/GenBank/DDBJ databases">
        <title>A chromosome-level genome assembly of the parasitoid wasp Eretmocerus hayati.</title>
        <authorList>
            <person name="Zhong Y."/>
            <person name="Liu S."/>
            <person name="Liu Y."/>
        </authorList>
    </citation>
    <scope>NUCLEOTIDE SEQUENCE</scope>
    <source>
        <strain evidence="1">ZJU_SS_LIU_2023</strain>
    </source>
</reference>